<dbReference type="Gene3D" id="2.60.40.1080">
    <property type="match status" value="1"/>
</dbReference>
<evidence type="ECO:0008006" key="4">
    <source>
        <dbReference type="Google" id="ProtNLM"/>
    </source>
</evidence>
<accession>A0ABT9MIK6</accession>
<keyword evidence="1" id="KW-0732">Signal</keyword>
<proteinExistence type="predicted"/>
<keyword evidence="3" id="KW-1185">Reference proteome</keyword>
<gene>
    <name evidence="2" type="ORF">QO006_003897</name>
</gene>
<comment type="caution">
    <text evidence="2">The sequence shown here is derived from an EMBL/GenBank/DDBJ whole genome shotgun (WGS) entry which is preliminary data.</text>
</comment>
<dbReference type="RefSeq" id="WP_307469669.1">
    <property type="nucleotide sequence ID" value="NZ_JAURUR010000027.1"/>
</dbReference>
<evidence type="ECO:0000313" key="3">
    <source>
        <dbReference type="Proteomes" id="UP001232163"/>
    </source>
</evidence>
<feature type="signal peptide" evidence="1">
    <location>
        <begin position="1"/>
        <end position="26"/>
    </location>
</feature>
<feature type="chain" id="PRO_5047453674" description="Ig-like domain (Group 2)" evidence="1">
    <location>
        <begin position="27"/>
        <end position="841"/>
    </location>
</feature>
<reference evidence="2 3" key="1">
    <citation type="submission" date="2023-07" db="EMBL/GenBank/DDBJ databases">
        <title>Genomic Encyclopedia of Type Strains, Phase IV (KMG-IV): sequencing the most valuable type-strain genomes for metagenomic binning, comparative biology and taxonomic classification.</title>
        <authorList>
            <person name="Goeker M."/>
        </authorList>
    </citation>
    <scope>NUCLEOTIDE SEQUENCE [LARGE SCALE GENOMIC DNA]</scope>
    <source>
        <strain evidence="2 3">NIO-1023</strain>
    </source>
</reference>
<protein>
    <recommendedName>
        <fullName evidence="4">Ig-like domain (Group 2)</fullName>
    </recommendedName>
</protein>
<evidence type="ECO:0000313" key="2">
    <source>
        <dbReference type="EMBL" id="MDP9766430.1"/>
    </source>
</evidence>
<name>A0ABT9MIK6_9DEIO</name>
<dbReference type="SUPFAM" id="SSF49373">
    <property type="entry name" value="Invasin/intimin cell-adhesion fragments"/>
    <property type="match status" value="1"/>
</dbReference>
<dbReference type="EMBL" id="JAURUR010000027">
    <property type="protein sequence ID" value="MDP9766430.1"/>
    <property type="molecule type" value="Genomic_DNA"/>
</dbReference>
<organism evidence="2 3">
    <name type="scientific">Deinococcus enclensis</name>
    <dbReference type="NCBI Taxonomy" id="1049582"/>
    <lineage>
        <taxon>Bacteria</taxon>
        <taxon>Thermotogati</taxon>
        <taxon>Deinococcota</taxon>
        <taxon>Deinococci</taxon>
        <taxon>Deinococcales</taxon>
        <taxon>Deinococcaceae</taxon>
        <taxon>Deinococcus</taxon>
    </lineage>
</organism>
<dbReference type="Proteomes" id="UP001232163">
    <property type="component" value="Unassembled WGS sequence"/>
</dbReference>
<dbReference type="InterPro" id="IPR008964">
    <property type="entry name" value="Invasin/intimin_cell_adhesion"/>
</dbReference>
<evidence type="ECO:0000256" key="1">
    <source>
        <dbReference type="SAM" id="SignalP"/>
    </source>
</evidence>
<sequence length="841" mass="87683">MPFAPSSTHKRPALLLACLTASLLTACGQDGPPAGAPITRLEVDAPVNLLTWEAQTVQFGASAYDSGGARVSTPVTWTSSAPDVVSVRADGTVVAGAAIGTAVITAEAGGVRSAPVTVTTARLQEGASLVRDEAIVAAPARNAEPGDGVLGVRFHVTLRGVTVTPGQVLIATGDLPFAGRVVSAEQTAAGTLVTLETVAMTDAYRDLQVRHQEHLDASGLVPLTGPGAPVQVQRHPDGRVTLTYRVAATPSLRAQSTPAPAPADDVLPGPFVKKDFNVGPFACSSTLDTLISGELISIKLDTKLDVDLVSTISDGHLTAFGAQLGGEIVGTLAGGLDVDLGVQGELKCRATLARLPIPVTGPVSAFFSPTVPVGLGMQLDGKLKLGKVQFGLEGKLGAKINAGFTLDVPTGELKPTFKLEPVNTLVPNVKVLGAADAARLEGGLGLHATAGLDFTTMPWLGAAAPSFGALDLTVGPRLEGSVAPISTQARVSDYSSSFALKLLGTLGPGDQLQELLAVAGTRNQVKLGNFSGSYDVMIGRSPNGTLGGDGAVKAGETGAVTVDLNLANLSILPGAYNVDEVQLYRERDGQLVLLDRRSAQGTQAHFDFTWTPDAADAGTAVVLRAFVTTRAGGSIPLEIDDDAKLSVNVTAPTPPEPPVNQTGTWTGTVTYAWSRTRSYTDTYDNRKTDLQDQGSLTCTFSDGQLSGSNAYRGKQTWTLTSMAHAVVQHGWYRTVTDSSGSWTATNETLAYGDGLPTVERSGERTGGVNTVTRQYEGETLVAEVASDNSFYLHLRADCGVQAELDTDPDPNRVVYSAPIKTWYSDEYSDATETVSVNLVRR</sequence>